<name>A0A9P1NN30_9PROT</name>
<reference evidence="1 2" key="1">
    <citation type="journal article" date="2011" name="PLoS Genet.">
        <title>Azospirillum genomes reveal transition of bacteria from aquatic to terrestrial environments.</title>
        <authorList>
            <person name="Wisniewski-Dye F."/>
            <person name="Borziak K."/>
            <person name="Khalsa-Moyers G."/>
            <person name="Alexandre G."/>
            <person name="Sukharnikov L.O."/>
            <person name="Wuichet K."/>
            <person name="Hurst G.B."/>
            <person name="McDonald W.H."/>
            <person name="Robertson J.S."/>
            <person name="Barbe V."/>
            <person name="Calteau A."/>
            <person name="Rouy Z."/>
            <person name="Mangenot S."/>
            <person name="Prigent-Combaret C."/>
            <person name="Normand P."/>
            <person name="Boyer M."/>
            <person name="Siguier P."/>
            <person name="Dessaux Y."/>
            <person name="Elmerich C."/>
            <person name="Condemine G."/>
            <person name="Krishnen G."/>
            <person name="Kennedy I."/>
            <person name="Paterson A.H."/>
            <person name="Gonzalez V."/>
            <person name="Mavingui P."/>
            <person name="Zhulin I.B."/>
        </authorList>
    </citation>
    <scope>NUCLEOTIDE SEQUENCE [LARGE SCALE GENOMIC DNA]</scope>
    <source>
        <strain evidence="1 2">Sp245</strain>
    </source>
</reference>
<keyword evidence="2" id="KW-1185">Reference proteome</keyword>
<sequence>MKRPAPRSILSKTVLLRRIRHIHAGRRLVPEGACRRTAFSAFHRTGFLGPALSVPA</sequence>
<dbReference type="KEGG" id="abs:AZOBR_160008"/>
<dbReference type="Proteomes" id="UP000007319">
    <property type="component" value="Chromosome"/>
</dbReference>
<dbReference type="EMBL" id="HE577327">
    <property type="protein sequence ID" value="CCC98848.1"/>
    <property type="molecule type" value="Genomic_DNA"/>
</dbReference>
<gene>
    <name evidence="1" type="ORF">AZOBR_160008</name>
</gene>
<protein>
    <submittedName>
        <fullName evidence="1">Uncharacterized protein</fullName>
    </submittedName>
</protein>
<evidence type="ECO:0000313" key="1">
    <source>
        <dbReference type="EMBL" id="CCC98848.1"/>
    </source>
</evidence>
<accession>A0A9P1NN30</accession>
<proteinExistence type="predicted"/>
<dbReference type="AlphaFoldDB" id="A0A9P1NN30"/>
<organism evidence="1 2">
    <name type="scientific">Azospirillum baldaniorum</name>
    <dbReference type="NCBI Taxonomy" id="1064539"/>
    <lineage>
        <taxon>Bacteria</taxon>
        <taxon>Pseudomonadati</taxon>
        <taxon>Pseudomonadota</taxon>
        <taxon>Alphaproteobacteria</taxon>
        <taxon>Rhodospirillales</taxon>
        <taxon>Azospirillaceae</taxon>
        <taxon>Azospirillum</taxon>
    </lineage>
</organism>
<evidence type="ECO:0000313" key="2">
    <source>
        <dbReference type="Proteomes" id="UP000007319"/>
    </source>
</evidence>